<dbReference type="InterPro" id="IPR050967">
    <property type="entry name" value="Thiamine_Salvage_TenA"/>
</dbReference>
<reference evidence="3 4" key="1">
    <citation type="submission" date="2024-09" db="EMBL/GenBank/DDBJ databases">
        <authorList>
            <person name="Sun Q."/>
            <person name="Mori K."/>
        </authorList>
    </citation>
    <scope>NUCLEOTIDE SEQUENCE [LARGE SCALE GENOMIC DNA]</scope>
    <source>
        <strain evidence="3 4">TISTR 1856</strain>
    </source>
</reference>
<dbReference type="Proteomes" id="UP001589748">
    <property type="component" value="Unassembled WGS sequence"/>
</dbReference>
<organism evidence="3 4">
    <name type="scientific">Kineococcus gynurae</name>
    <dbReference type="NCBI Taxonomy" id="452979"/>
    <lineage>
        <taxon>Bacteria</taxon>
        <taxon>Bacillati</taxon>
        <taxon>Actinomycetota</taxon>
        <taxon>Actinomycetes</taxon>
        <taxon>Kineosporiales</taxon>
        <taxon>Kineosporiaceae</taxon>
        <taxon>Kineococcus</taxon>
    </lineage>
</organism>
<dbReference type="PANTHER" id="PTHR43198">
    <property type="entry name" value="BIFUNCTIONAL TH2 PROTEIN"/>
    <property type="match status" value="1"/>
</dbReference>
<dbReference type="RefSeq" id="WP_380140334.1">
    <property type="nucleotide sequence ID" value="NZ_JBHLUI010000013.1"/>
</dbReference>
<sequence>MSFTDEAWARTAALRAAVDGLDFLTELGAGTLAPETFRHYLEQDTLYLEGYAKALALLASRAPNTAAGAFWATSAAGASVVEASLHEDLLTSGVLPAATGPAVATPATLGYVSYLVATAATAPYAVGAAAVLPCFWIYADVGRSLAATAAGVGAEHPYRRWVLAYDDPEFHASVDRARALVDAAATPKLAEEMHTAFATAARYEYLFWAEAHDRRDWPLGLDG</sequence>
<dbReference type="InterPro" id="IPR016084">
    <property type="entry name" value="Haem_Oase-like_multi-hlx"/>
</dbReference>
<dbReference type="Gene3D" id="1.20.910.10">
    <property type="entry name" value="Heme oxygenase-like"/>
    <property type="match status" value="1"/>
</dbReference>
<dbReference type="InterPro" id="IPR004305">
    <property type="entry name" value="Thiaminase-2/PQQC"/>
</dbReference>
<gene>
    <name evidence="3" type="ORF">ACFFVI_17430</name>
</gene>
<evidence type="ECO:0000313" key="3">
    <source>
        <dbReference type="EMBL" id="MFB9378747.1"/>
    </source>
</evidence>
<comment type="pathway">
    <text evidence="1">Cofactor biosynthesis; thiamine diphosphate biosynthesis.</text>
</comment>
<dbReference type="SUPFAM" id="SSF48613">
    <property type="entry name" value="Heme oxygenase-like"/>
    <property type="match status" value="1"/>
</dbReference>
<accession>A0ABV5LXD5</accession>
<dbReference type="PANTHER" id="PTHR43198:SF2">
    <property type="entry name" value="SI:CH1073-67J19.1-RELATED"/>
    <property type="match status" value="1"/>
</dbReference>
<evidence type="ECO:0000256" key="1">
    <source>
        <dbReference type="ARBA" id="ARBA00004948"/>
    </source>
</evidence>
<protein>
    <submittedName>
        <fullName evidence="3">TenA family protein</fullName>
    </submittedName>
</protein>
<dbReference type="EMBL" id="JBHMDM010000011">
    <property type="protein sequence ID" value="MFB9378747.1"/>
    <property type="molecule type" value="Genomic_DNA"/>
</dbReference>
<dbReference type="CDD" id="cd19365">
    <property type="entry name" value="TenA_C-like"/>
    <property type="match status" value="1"/>
</dbReference>
<proteinExistence type="predicted"/>
<dbReference type="Pfam" id="PF03070">
    <property type="entry name" value="TENA_THI-4"/>
    <property type="match status" value="1"/>
</dbReference>
<feature type="domain" description="Thiaminase-2/PQQC" evidence="2">
    <location>
        <begin position="23"/>
        <end position="211"/>
    </location>
</feature>
<evidence type="ECO:0000259" key="2">
    <source>
        <dbReference type="Pfam" id="PF03070"/>
    </source>
</evidence>
<evidence type="ECO:0000313" key="4">
    <source>
        <dbReference type="Proteomes" id="UP001589748"/>
    </source>
</evidence>
<keyword evidence="4" id="KW-1185">Reference proteome</keyword>
<comment type="caution">
    <text evidence="3">The sequence shown here is derived from an EMBL/GenBank/DDBJ whole genome shotgun (WGS) entry which is preliminary data.</text>
</comment>
<name>A0ABV5LXD5_9ACTN</name>